<dbReference type="Gene3D" id="2.70.40.10">
    <property type="match status" value="1"/>
</dbReference>
<keyword evidence="5" id="KW-0812">Transmembrane</keyword>
<comment type="caution">
    <text evidence="7">The sequence shown here is derived from an EMBL/GenBank/DDBJ whole genome shotgun (WGS) entry which is preliminary data.</text>
</comment>
<feature type="domain" description="dUTPase-like" evidence="6">
    <location>
        <begin position="2"/>
        <end position="45"/>
    </location>
</feature>
<sequence length="138" mass="15200">MVVPAEGKALVKTDIQVELPEDCYGRVAPRSGLSWKNHIDVGGVCRVVVSFVFCPYSVCCVLILCVVPLFCVSCHVCCVYPVCHVVCCVSILCVVSCLLCAYPVCCVVSFLCVMSLFLCHPSYHHFLRLQTVFSPVQF</sequence>
<dbReference type="InterPro" id="IPR029054">
    <property type="entry name" value="dUTPase-like"/>
</dbReference>
<keyword evidence="5" id="KW-0472">Membrane</keyword>
<comment type="similarity">
    <text evidence="2">Belongs to the dUTPase family.</text>
</comment>
<evidence type="ECO:0000256" key="2">
    <source>
        <dbReference type="ARBA" id="ARBA00006581"/>
    </source>
</evidence>
<dbReference type="EC" id="3.6.1.23" evidence="3"/>
<dbReference type="GO" id="GO:0006226">
    <property type="term" value="P:dUMP biosynthetic process"/>
    <property type="evidence" value="ECO:0007669"/>
    <property type="project" value="InterPro"/>
</dbReference>
<evidence type="ECO:0000256" key="5">
    <source>
        <dbReference type="SAM" id="Phobius"/>
    </source>
</evidence>
<dbReference type="InterPro" id="IPR008181">
    <property type="entry name" value="dUTPase"/>
</dbReference>
<dbReference type="PANTHER" id="PTHR11241">
    <property type="entry name" value="DEOXYURIDINE 5'-TRIPHOSPHATE NUCLEOTIDOHYDROLASE"/>
    <property type="match status" value="1"/>
</dbReference>
<proteinExistence type="inferred from homology"/>
<dbReference type="GO" id="GO:0004170">
    <property type="term" value="F:dUTP diphosphatase activity"/>
    <property type="evidence" value="ECO:0007669"/>
    <property type="project" value="UniProtKB-EC"/>
</dbReference>
<evidence type="ECO:0000256" key="1">
    <source>
        <dbReference type="ARBA" id="ARBA00005142"/>
    </source>
</evidence>
<dbReference type="EMBL" id="VSRR010056663">
    <property type="protein sequence ID" value="MPC81340.1"/>
    <property type="molecule type" value="Genomic_DNA"/>
</dbReference>
<organism evidence="7 8">
    <name type="scientific">Portunus trituberculatus</name>
    <name type="common">Swimming crab</name>
    <name type="synonym">Neptunus trituberculatus</name>
    <dbReference type="NCBI Taxonomy" id="210409"/>
    <lineage>
        <taxon>Eukaryota</taxon>
        <taxon>Metazoa</taxon>
        <taxon>Ecdysozoa</taxon>
        <taxon>Arthropoda</taxon>
        <taxon>Crustacea</taxon>
        <taxon>Multicrustacea</taxon>
        <taxon>Malacostraca</taxon>
        <taxon>Eumalacostraca</taxon>
        <taxon>Eucarida</taxon>
        <taxon>Decapoda</taxon>
        <taxon>Pleocyemata</taxon>
        <taxon>Brachyura</taxon>
        <taxon>Eubrachyura</taxon>
        <taxon>Portunoidea</taxon>
        <taxon>Portunidae</taxon>
        <taxon>Portuninae</taxon>
        <taxon>Portunus</taxon>
    </lineage>
</organism>
<keyword evidence="4" id="KW-0546">Nucleotide metabolism</keyword>
<evidence type="ECO:0000313" key="8">
    <source>
        <dbReference type="Proteomes" id="UP000324222"/>
    </source>
</evidence>
<comment type="pathway">
    <text evidence="1">Pyrimidine metabolism; dUMP biosynthesis; dUMP from dCTP (dUTP route): step 2/2.</text>
</comment>
<reference evidence="7 8" key="1">
    <citation type="submission" date="2019-05" db="EMBL/GenBank/DDBJ databases">
        <title>Another draft genome of Portunus trituberculatus and its Hox gene families provides insights of decapod evolution.</title>
        <authorList>
            <person name="Jeong J.-H."/>
            <person name="Song I."/>
            <person name="Kim S."/>
            <person name="Choi T."/>
            <person name="Kim D."/>
            <person name="Ryu S."/>
            <person name="Kim W."/>
        </authorList>
    </citation>
    <scope>NUCLEOTIDE SEQUENCE [LARGE SCALE GENOMIC DNA]</scope>
    <source>
        <tissue evidence="7">Muscle</tissue>
    </source>
</reference>
<dbReference type="Proteomes" id="UP000324222">
    <property type="component" value="Unassembled WGS sequence"/>
</dbReference>
<evidence type="ECO:0000259" key="6">
    <source>
        <dbReference type="Pfam" id="PF00692"/>
    </source>
</evidence>
<dbReference type="GO" id="GO:0046081">
    <property type="term" value="P:dUTP catabolic process"/>
    <property type="evidence" value="ECO:0007669"/>
    <property type="project" value="InterPro"/>
</dbReference>
<feature type="transmembrane region" description="Helical" evidence="5">
    <location>
        <begin position="47"/>
        <end position="73"/>
    </location>
</feature>
<dbReference type="SUPFAM" id="SSF51283">
    <property type="entry name" value="dUTPase-like"/>
    <property type="match status" value="1"/>
</dbReference>
<evidence type="ECO:0000256" key="3">
    <source>
        <dbReference type="ARBA" id="ARBA00012379"/>
    </source>
</evidence>
<protein>
    <recommendedName>
        <fullName evidence="3">dUTP diphosphatase</fullName>
        <ecNumber evidence="3">3.6.1.23</ecNumber>
    </recommendedName>
</protein>
<dbReference type="PANTHER" id="PTHR11241:SF0">
    <property type="entry name" value="DEOXYURIDINE 5'-TRIPHOSPHATE NUCLEOTIDOHYDROLASE"/>
    <property type="match status" value="1"/>
</dbReference>
<accession>A0A5B7IA38</accession>
<keyword evidence="7" id="KW-0378">Hydrolase</keyword>
<dbReference type="InterPro" id="IPR036157">
    <property type="entry name" value="dUTPase-like_sf"/>
</dbReference>
<name>A0A5B7IA38_PORTR</name>
<dbReference type="AlphaFoldDB" id="A0A5B7IA38"/>
<gene>
    <name evidence="7" type="primary">dut</name>
    <name evidence="7" type="ORF">E2C01_075950</name>
</gene>
<evidence type="ECO:0000256" key="4">
    <source>
        <dbReference type="ARBA" id="ARBA00023080"/>
    </source>
</evidence>
<dbReference type="Pfam" id="PF00692">
    <property type="entry name" value="dUTPase"/>
    <property type="match status" value="1"/>
</dbReference>
<dbReference type="OrthoDB" id="419889at2759"/>
<dbReference type="GO" id="GO:0000287">
    <property type="term" value="F:magnesium ion binding"/>
    <property type="evidence" value="ECO:0007669"/>
    <property type="project" value="InterPro"/>
</dbReference>
<keyword evidence="5" id="KW-1133">Transmembrane helix</keyword>
<feature type="transmembrane region" description="Helical" evidence="5">
    <location>
        <begin position="85"/>
        <end position="118"/>
    </location>
</feature>
<evidence type="ECO:0000313" key="7">
    <source>
        <dbReference type="EMBL" id="MPC81340.1"/>
    </source>
</evidence>
<keyword evidence="8" id="KW-1185">Reference proteome</keyword>